<sequence length="101" mass="12071">MDSGEYNKISQQLKDLKELIETKFEQNEQAHQSMNDWLRQLNERTVKQEKWKNRQIPVIERWKKEEQTRKSKGWDFFIKLTGGIIVGVVLCIVTIALKAYF</sequence>
<keyword evidence="2" id="KW-0812">Transmembrane</keyword>
<keyword evidence="1" id="KW-0175">Coiled coil</keyword>
<evidence type="ECO:0000256" key="2">
    <source>
        <dbReference type="SAM" id="Phobius"/>
    </source>
</evidence>
<dbReference type="AlphaFoldDB" id="A0A133VQ25"/>
<evidence type="ECO:0000313" key="4">
    <source>
        <dbReference type="Proteomes" id="UP000070175"/>
    </source>
</evidence>
<organism evidence="3 4">
    <name type="scientific">candidate division MSBL1 archaeon SCGC-AAA382N08</name>
    <dbReference type="NCBI Taxonomy" id="1698285"/>
    <lineage>
        <taxon>Archaea</taxon>
        <taxon>Methanobacteriati</taxon>
        <taxon>Methanobacteriota</taxon>
        <taxon>candidate division MSBL1</taxon>
    </lineage>
</organism>
<feature type="coiled-coil region" evidence="1">
    <location>
        <begin position="6"/>
        <end position="33"/>
    </location>
</feature>
<evidence type="ECO:0000313" key="3">
    <source>
        <dbReference type="EMBL" id="KXB08554.1"/>
    </source>
</evidence>
<dbReference type="EMBL" id="LHYJ01000010">
    <property type="protein sequence ID" value="KXB08554.1"/>
    <property type="molecule type" value="Genomic_DNA"/>
</dbReference>
<keyword evidence="4" id="KW-1185">Reference proteome</keyword>
<protein>
    <submittedName>
        <fullName evidence="3">Uncharacterized protein</fullName>
    </submittedName>
</protein>
<feature type="transmembrane region" description="Helical" evidence="2">
    <location>
        <begin position="76"/>
        <end position="97"/>
    </location>
</feature>
<reference evidence="3 4" key="1">
    <citation type="journal article" date="2016" name="Sci. Rep.">
        <title>Metabolic traits of an uncultured archaeal lineage -MSBL1- from brine pools of the Red Sea.</title>
        <authorList>
            <person name="Mwirichia R."/>
            <person name="Alam I."/>
            <person name="Rashid M."/>
            <person name="Vinu M."/>
            <person name="Ba-Alawi W."/>
            <person name="Anthony Kamau A."/>
            <person name="Kamanda Ngugi D."/>
            <person name="Goker M."/>
            <person name="Klenk H.P."/>
            <person name="Bajic V."/>
            <person name="Stingl U."/>
        </authorList>
    </citation>
    <scope>NUCLEOTIDE SEQUENCE [LARGE SCALE GENOMIC DNA]</scope>
    <source>
        <strain evidence="3">SCGC-AAA382N08</strain>
    </source>
</reference>
<proteinExistence type="predicted"/>
<dbReference type="Proteomes" id="UP000070175">
    <property type="component" value="Unassembled WGS sequence"/>
</dbReference>
<gene>
    <name evidence="3" type="ORF">AKJ56_00990</name>
</gene>
<accession>A0A133VQ25</accession>
<comment type="caution">
    <text evidence="3">The sequence shown here is derived from an EMBL/GenBank/DDBJ whole genome shotgun (WGS) entry which is preliminary data.</text>
</comment>
<evidence type="ECO:0000256" key="1">
    <source>
        <dbReference type="SAM" id="Coils"/>
    </source>
</evidence>
<keyword evidence="2" id="KW-1133">Transmembrane helix</keyword>
<name>A0A133VQ25_9EURY</name>
<keyword evidence="2" id="KW-0472">Membrane</keyword>